<dbReference type="Proteomes" id="UP000652153">
    <property type="component" value="Unassembled WGS sequence"/>
</dbReference>
<dbReference type="InterPro" id="IPR038109">
    <property type="entry name" value="DNA_bind_recomb_sf"/>
</dbReference>
<evidence type="ECO:0000313" key="4">
    <source>
        <dbReference type="EMBL" id="GGH46266.1"/>
    </source>
</evidence>
<dbReference type="Gene3D" id="3.90.1750.20">
    <property type="entry name" value="Putative Large Serine Recombinase, Chain B, Domain 2"/>
    <property type="match status" value="1"/>
</dbReference>
<dbReference type="Pfam" id="PF00239">
    <property type="entry name" value="Resolvase"/>
    <property type="match status" value="1"/>
</dbReference>
<dbReference type="Pfam" id="PF07508">
    <property type="entry name" value="Recombinase"/>
    <property type="match status" value="1"/>
</dbReference>
<dbReference type="RefSeq" id="WP_229729646.1">
    <property type="nucleotide sequence ID" value="NZ_BMFU01000001.1"/>
</dbReference>
<name>A0ABQ1Z1Y4_9BACL</name>
<keyword evidence="1" id="KW-0175">Coiled coil</keyword>
<gene>
    <name evidence="4" type="primary">cisA</name>
    <name evidence="4" type="ORF">GCM10008014_08830</name>
</gene>
<dbReference type="CDD" id="cd00338">
    <property type="entry name" value="Ser_Recombinase"/>
    <property type="match status" value="1"/>
</dbReference>
<dbReference type="PANTHER" id="PTHR30461">
    <property type="entry name" value="DNA-INVERTASE FROM LAMBDOID PROPHAGE"/>
    <property type="match status" value="1"/>
</dbReference>
<feature type="domain" description="Resolvase/invertase-type recombinase catalytic" evidence="2">
    <location>
        <begin position="3"/>
        <end position="151"/>
    </location>
</feature>
<accession>A0ABQ1Z1Y4</accession>
<dbReference type="InterPro" id="IPR050639">
    <property type="entry name" value="SSR_resolvase"/>
</dbReference>
<evidence type="ECO:0000259" key="2">
    <source>
        <dbReference type="PROSITE" id="PS51736"/>
    </source>
</evidence>
<protein>
    <submittedName>
        <fullName evidence="4">DNA recombinase</fullName>
    </submittedName>
</protein>
<keyword evidence="5" id="KW-1185">Reference proteome</keyword>
<comment type="caution">
    <text evidence="4">The sequence shown here is derived from an EMBL/GenBank/DDBJ whole genome shotgun (WGS) entry which is preliminary data.</text>
</comment>
<dbReference type="SMART" id="SM00857">
    <property type="entry name" value="Resolvase"/>
    <property type="match status" value="1"/>
</dbReference>
<dbReference type="Gene3D" id="3.40.50.1390">
    <property type="entry name" value="Resolvase, N-terminal catalytic domain"/>
    <property type="match status" value="1"/>
</dbReference>
<dbReference type="PROSITE" id="PS51736">
    <property type="entry name" value="RECOMBINASES_3"/>
    <property type="match status" value="1"/>
</dbReference>
<feature type="domain" description="Recombinase" evidence="3">
    <location>
        <begin position="161"/>
        <end position="295"/>
    </location>
</feature>
<dbReference type="InterPro" id="IPR006119">
    <property type="entry name" value="Resolv_N"/>
</dbReference>
<organism evidence="4 5">
    <name type="scientific">Paenibacillus silvae</name>
    <dbReference type="NCBI Taxonomy" id="1325358"/>
    <lineage>
        <taxon>Bacteria</taxon>
        <taxon>Bacillati</taxon>
        <taxon>Bacillota</taxon>
        <taxon>Bacilli</taxon>
        <taxon>Bacillales</taxon>
        <taxon>Paenibacillaceae</taxon>
        <taxon>Paenibacillus</taxon>
    </lineage>
</organism>
<proteinExistence type="predicted"/>
<dbReference type="Pfam" id="PF13408">
    <property type="entry name" value="Zn_ribbon_recom"/>
    <property type="match status" value="1"/>
</dbReference>
<dbReference type="PROSITE" id="PS51737">
    <property type="entry name" value="RECOMBINASE_DNA_BIND"/>
    <property type="match status" value="1"/>
</dbReference>
<evidence type="ECO:0000313" key="5">
    <source>
        <dbReference type="Proteomes" id="UP000652153"/>
    </source>
</evidence>
<dbReference type="PANTHER" id="PTHR30461:SF23">
    <property type="entry name" value="DNA RECOMBINASE-RELATED"/>
    <property type="match status" value="1"/>
</dbReference>
<dbReference type="SUPFAM" id="SSF53041">
    <property type="entry name" value="Resolvase-like"/>
    <property type="match status" value="1"/>
</dbReference>
<evidence type="ECO:0000259" key="3">
    <source>
        <dbReference type="PROSITE" id="PS51737"/>
    </source>
</evidence>
<dbReference type="EMBL" id="BMFU01000001">
    <property type="protein sequence ID" value="GGH46266.1"/>
    <property type="molecule type" value="Genomic_DNA"/>
</dbReference>
<dbReference type="InterPro" id="IPR011109">
    <property type="entry name" value="DNA_bind_recombinase_dom"/>
</dbReference>
<feature type="coiled-coil region" evidence="1">
    <location>
        <begin position="394"/>
        <end position="456"/>
    </location>
</feature>
<dbReference type="InterPro" id="IPR036162">
    <property type="entry name" value="Resolvase-like_N_sf"/>
</dbReference>
<reference evidence="5" key="1">
    <citation type="journal article" date="2019" name="Int. J. Syst. Evol. Microbiol.">
        <title>The Global Catalogue of Microorganisms (GCM) 10K type strain sequencing project: providing services to taxonomists for standard genome sequencing and annotation.</title>
        <authorList>
            <consortium name="The Broad Institute Genomics Platform"/>
            <consortium name="The Broad Institute Genome Sequencing Center for Infectious Disease"/>
            <person name="Wu L."/>
            <person name="Ma J."/>
        </authorList>
    </citation>
    <scope>NUCLEOTIDE SEQUENCE [LARGE SCALE GENOMIC DNA]</scope>
    <source>
        <strain evidence="5">CGMCC 1.12770</strain>
    </source>
</reference>
<evidence type="ECO:0000256" key="1">
    <source>
        <dbReference type="SAM" id="Coils"/>
    </source>
</evidence>
<sequence length="543" mass="63324">MRHVAVYPRVSTGMQASEGTSLEGQLELCYKKAKSLNISREEIKEYVESGFTGEDIDRPALNELMQDVKDKKIKKLIVTHPDRLTRDLTDKLIICRELEKNDVELIFVDTEYLTTPEGQLFFNMMSSIAQYELQLIKKRTVRGRIRAVEKEGKIMPMRVAPYGYNLFNGELTINQEEAKFVHLIYQWYVHDGKTLREIGEELSKLGAIPKRAESKAWNASSISRILTSQIYIGKYFYNKRETRKLKGQKTAKGRTKKTYKIRAETEWIQVNVPFIINEELFNLAQIQRGKNLTRKGGNVKHAYLLKSLMRCGHCGRRWESTTYNSKKQGEKVTYPIYRCSGKYPRKFGESVHKCPVPTLRTDILDDFVWNIIIKLLNNPDEIISRLKSTSNSPDDNLKDLVAEYARQLKSKEDERTKIKLMFRKGIINEEELDMDISQLDKEKAKIQSEHDKIQSKLNARNKHEVTQEQLINLAKEYKKFMELNLSNEDKRFIVDKLIDEIIITHEKDKNRFSISCIGYLGNKFTLQDNSYINLVSRTQHQEV</sequence>
<dbReference type="InterPro" id="IPR025827">
    <property type="entry name" value="Zn_ribbon_recom_dom"/>
</dbReference>